<dbReference type="GO" id="GO:0004252">
    <property type="term" value="F:serine-type endopeptidase activity"/>
    <property type="evidence" value="ECO:0007669"/>
    <property type="project" value="UniProtKB-EC"/>
</dbReference>
<dbReference type="InterPro" id="IPR001375">
    <property type="entry name" value="Peptidase_S9_cat"/>
</dbReference>
<dbReference type="AlphaFoldDB" id="A0A2N5ZCB6"/>
<dbReference type="InterPro" id="IPR029058">
    <property type="entry name" value="AB_hydrolase_fold"/>
</dbReference>
<dbReference type="GO" id="GO:0005829">
    <property type="term" value="C:cytosol"/>
    <property type="evidence" value="ECO:0007669"/>
    <property type="project" value="TreeGrafter"/>
</dbReference>
<comment type="catalytic activity">
    <reaction evidence="1">
        <text>Hydrolysis of Pro-|-Xaa &gt;&gt; Ala-|-Xaa in oligopeptides.</text>
        <dbReference type="EC" id="3.4.21.26"/>
    </reaction>
</comment>
<dbReference type="Gene3D" id="3.40.50.1820">
    <property type="entry name" value="alpha/beta hydrolase"/>
    <property type="match status" value="1"/>
</dbReference>
<organism evidence="4 5">
    <name type="scientific">Muiribacterium halophilum</name>
    <dbReference type="NCBI Taxonomy" id="2053465"/>
    <lineage>
        <taxon>Bacteria</taxon>
        <taxon>Candidatus Muiribacteriota</taxon>
        <taxon>Candidatus Muiribacteriia</taxon>
        <taxon>Candidatus Muiribacteriales</taxon>
        <taxon>Candidatus Muiribacteriaceae</taxon>
        <taxon>Candidatus Muiribacterium</taxon>
    </lineage>
</organism>
<dbReference type="InterPro" id="IPR002470">
    <property type="entry name" value="Peptidase_S9A"/>
</dbReference>
<dbReference type="PANTHER" id="PTHR42881:SF2">
    <property type="entry name" value="PROLYL ENDOPEPTIDASE"/>
    <property type="match status" value="1"/>
</dbReference>
<dbReference type="EC" id="3.4.21.26" evidence="2"/>
<evidence type="ECO:0000259" key="3">
    <source>
        <dbReference type="Pfam" id="PF00326"/>
    </source>
</evidence>
<dbReference type="PRINTS" id="PR00862">
    <property type="entry name" value="PROLIGOPTASE"/>
</dbReference>
<comment type="caution">
    <text evidence="4">The sequence shown here is derived from an EMBL/GenBank/DDBJ whole genome shotgun (WGS) entry which is preliminary data.</text>
</comment>
<dbReference type="SUPFAM" id="SSF53474">
    <property type="entry name" value="alpha/beta-Hydrolases"/>
    <property type="match status" value="1"/>
</dbReference>
<evidence type="ECO:0000313" key="5">
    <source>
        <dbReference type="Proteomes" id="UP000234857"/>
    </source>
</evidence>
<dbReference type="InterPro" id="IPR051167">
    <property type="entry name" value="Prolyl_oligopep/macrocyclase"/>
</dbReference>
<dbReference type="GO" id="GO:0006508">
    <property type="term" value="P:proteolysis"/>
    <property type="evidence" value="ECO:0007669"/>
    <property type="project" value="InterPro"/>
</dbReference>
<evidence type="ECO:0000313" key="4">
    <source>
        <dbReference type="EMBL" id="PLX16312.1"/>
    </source>
</evidence>
<gene>
    <name evidence="4" type="ORF">C0601_10510</name>
</gene>
<evidence type="ECO:0000256" key="2">
    <source>
        <dbReference type="ARBA" id="ARBA00011897"/>
    </source>
</evidence>
<dbReference type="PANTHER" id="PTHR42881">
    <property type="entry name" value="PROLYL ENDOPEPTIDASE"/>
    <property type="match status" value="1"/>
</dbReference>
<accession>A0A2N5ZCB6</accession>
<protein>
    <recommendedName>
        <fullName evidence="2">prolyl oligopeptidase</fullName>
        <ecNumber evidence="2">3.4.21.26</ecNumber>
    </recommendedName>
</protein>
<dbReference type="EMBL" id="PKTG01000117">
    <property type="protein sequence ID" value="PLX16312.1"/>
    <property type="molecule type" value="Genomic_DNA"/>
</dbReference>
<dbReference type="GO" id="GO:0070012">
    <property type="term" value="F:oligopeptidase activity"/>
    <property type="evidence" value="ECO:0007669"/>
    <property type="project" value="TreeGrafter"/>
</dbReference>
<feature type="domain" description="Peptidase S9 prolyl oligopeptidase catalytic" evidence="3">
    <location>
        <begin position="1"/>
        <end position="141"/>
    </location>
</feature>
<dbReference type="Proteomes" id="UP000234857">
    <property type="component" value="Unassembled WGS sequence"/>
</dbReference>
<sequence length="143" mass="16171">GGLLVGTCINQRPDLFKAAICAVPLTDMLRFHKFTIGRYWISEYGNPEGSKKEFETIYAYSPYHNIKSGVMYPNTLILTADTDDRVVPAHARKFAARLQDEVKNPEDIFIRIEKNAGHGHGKPTSKIIDEIGDKFTFLLQRIS</sequence>
<dbReference type="Pfam" id="PF00326">
    <property type="entry name" value="Peptidase_S9"/>
    <property type="match status" value="1"/>
</dbReference>
<reference evidence="4 5" key="1">
    <citation type="submission" date="2017-11" db="EMBL/GenBank/DDBJ databases">
        <title>Genome-resolved metagenomics identifies genetic mobility, metabolic interactions, and unexpected diversity in perchlorate-reducing communities.</title>
        <authorList>
            <person name="Barnum T.P."/>
            <person name="Figueroa I.A."/>
            <person name="Carlstrom C.I."/>
            <person name="Lucas L.N."/>
            <person name="Engelbrektson A.L."/>
            <person name="Coates J.D."/>
        </authorList>
    </citation>
    <scope>NUCLEOTIDE SEQUENCE [LARGE SCALE GENOMIC DNA]</scope>
    <source>
        <strain evidence="4">BM706</strain>
    </source>
</reference>
<name>A0A2N5ZCB6_MUIH1</name>
<evidence type="ECO:0000256" key="1">
    <source>
        <dbReference type="ARBA" id="ARBA00001070"/>
    </source>
</evidence>
<feature type="non-terminal residue" evidence="4">
    <location>
        <position position="1"/>
    </location>
</feature>
<proteinExistence type="predicted"/>